<sequence length="335" mass="36831">MAITWNIAGLITRFREDTGLSQTTDISDSTAADIINDYYVNYFPSDGKVDEFNTFFTQALSATDDGIYAIDSTVDRLDDPVTINGRQIEFMRDRELFFGESHNRHGHHFLHGNFSLTSFHIDHQFEDEQFITEPTLVIGSSNAARVKHSDFSYRIADFSYSKSSSEVALTGDTIPQNKYGAWSLKIDEDGDITVAAADDNSTGYDTPRKALEALNSSDSSSAYMGYVTVVSTASGGFIPDTTLLSASGVTDTFTDGRFENRGEPIMALLYGTNLYVKPKPNDIYEFKALHIADRPAALSGNTELADPKHGPAVARGAATARTKMICQSMWPRGTQ</sequence>
<gene>
    <name evidence="1" type="ORF">LCGC14_1331130</name>
</gene>
<protein>
    <submittedName>
        <fullName evidence="1">Uncharacterized protein</fullName>
    </submittedName>
</protein>
<proteinExistence type="predicted"/>
<comment type="caution">
    <text evidence="1">The sequence shown here is derived from an EMBL/GenBank/DDBJ whole genome shotgun (WGS) entry which is preliminary data.</text>
</comment>
<reference evidence="1" key="1">
    <citation type="journal article" date="2015" name="Nature">
        <title>Complex archaea that bridge the gap between prokaryotes and eukaryotes.</title>
        <authorList>
            <person name="Spang A."/>
            <person name="Saw J.H."/>
            <person name="Jorgensen S.L."/>
            <person name="Zaremba-Niedzwiedzka K."/>
            <person name="Martijn J."/>
            <person name="Lind A.E."/>
            <person name="van Eijk R."/>
            <person name="Schleper C."/>
            <person name="Guy L."/>
            <person name="Ettema T.J."/>
        </authorList>
    </citation>
    <scope>NUCLEOTIDE SEQUENCE</scope>
</reference>
<organism evidence="1">
    <name type="scientific">marine sediment metagenome</name>
    <dbReference type="NCBI Taxonomy" id="412755"/>
    <lineage>
        <taxon>unclassified sequences</taxon>
        <taxon>metagenomes</taxon>
        <taxon>ecological metagenomes</taxon>
    </lineage>
</organism>
<name>A0A0F9MXE8_9ZZZZ</name>
<evidence type="ECO:0000313" key="1">
    <source>
        <dbReference type="EMBL" id="KKM81310.1"/>
    </source>
</evidence>
<dbReference type="EMBL" id="LAZR01008039">
    <property type="protein sequence ID" value="KKM81310.1"/>
    <property type="molecule type" value="Genomic_DNA"/>
</dbReference>
<accession>A0A0F9MXE8</accession>
<dbReference type="AlphaFoldDB" id="A0A0F9MXE8"/>